<feature type="domain" description="T-Q ester bond containing" evidence="2">
    <location>
        <begin position="281"/>
        <end position="399"/>
    </location>
</feature>
<gene>
    <name evidence="3" type="ORF">Cocul_01280</name>
</gene>
<evidence type="ECO:0000256" key="1">
    <source>
        <dbReference type="SAM" id="MobiDB-lite"/>
    </source>
</evidence>
<dbReference type="AlphaFoldDB" id="A0A0Q0YDS3"/>
<feature type="region of interest" description="Disordered" evidence="1">
    <location>
        <begin position="231"/>
        <end position="284"/>
    </location>
</feature>
<feature type="region of interest" description="Disordered" evidence="1">
    <location>
        <begin position="696"/>
        <end position="788"/>
    </location>
</feature>
<dbReference type="InterPro" id="IPR041100">
    <property type="entry name" value="TQ"/>
</dbReference>
<protein>
    <recommendedName>
        <fullName evidence="2">T-Q ester bond containing domain-containing protein</fullName>
    </recommendedName>
</protein>
<evidence type="ECO:0000313" key="3">
    <source>
        <dbReference type="EMBL" id="KQB84478.1"/>
    </source>
</evidence>
<evidence type="ECO:0000259" key="2">
    <source>
        <dbReference type="Pfam" id="PF18202"/>
    </source>
</evidence>
<name>A0A0Q0YDS3_9CORY</name>
<proteinExistence type="predicted"/>
<dbReference type="NCBIfam" id="NF033903">
    <property type="entry name" value="VaFE_rpt"/>
    <property type="match status" value="1"/>
</dbReference>
<dbReference type="EMBL" id="LKST01000002">
    <property type="protein sequence ID" value="KQB84478.1"/>
    <property type="molecule type" value="Genomic_DNA"/>
</dbReference>
<dbReference type="Pfam" id="PF18202">
    <property type="entry name" value="TQ"/>
    <property type="match status" value="1"/>
</dbReference>
<sequence>MKVMTRAGKGAIGVLIAFFASLALILGVVQPAPSSASPGTGEEVEITPEVVQSGTFAALKINDTLGSGWCIDLGFPTPEQRPNLFKDATPKKLTHVAKISTDYSSRNIEEVPFEGHQRDAAINVLKNLKKAYDDQDTECADVLNVALQLILTSSIGRAAGEMTSYSPEMLAKIDSALKELAGYELYTDQVGRQLIREVSGSNIPKAKDSEYITVIAPDNYDILKGPTNQSQCIVPIDQPGLDGKPEEPSSEETTPAEPTTPVTSERPAPKSPKIGTSAEFADDATAGATVNDTVSYEDLVPGKQYTLEAELVDKADASKVLGSGSAEFTADESGKGSVVVPIKVNDDVTEPVEAAVAFETLKSDDEEAQANKAEDLPEGSVPEVIAEHKDINDEAQTVESAEDQQGKIELKKYIGTQEFAGEEKPQDQPGADGVVDAQTADSAFVAKTAGDELTVTFAVKNTGALDLKDVSVADALMESDTAGIEPGSISPEKQDIKVGETKFFTAKIAAPEAGKLHADQAKAEGTPVDESGKDVPFVDEDGKRHEPGDKVTSNEDPAHAVTPEPAKSADISLKKYIGAETEIASVEAAEGLNDSQTEDAAHEASKADEDLTVAFVVENTGELDLADVTTPSDEAILAAFKNAVDGSEAGIDAGTPQVTNIRVADFAGNADKQKLLKPGEKVVFVGDLKAPAAGDLHADKAKSTGTPVDESGEPVKYVPVDDEGKPVEAEAGTPVESQEDQAHAKTPENDLEPEIATSASVDENSKVEAFGSDEDQVVYDTVRVENPR</sequence>
<accession>A0A0Q0YDS3</accession>
<dbReference type="OrthoDB" id="2676146at2"/>
<keyword evidence="4" id="KW-1185">Reference proteome</keyword>
<comment type="caution">
    <text evidence="3">The sequence shown here is derived from an EMBL/GenBank/DDBJ whole genome shotgun (WGS) entry which is preliminary data.</text>
</comment>
<dbReference type="Proteomes" id="UP000050517">
    <property type="component" value="Unassembled WGS sequence"/>
</dbReference>
<dbReference type="RefSeq" id="WP_055122399.1">
    <property type="nucleotide sequence ID" value="NZ_LKST01000002.1"/>
</dbReference>
<dbReference type="Gene3D" id="2.60.40.3930">
    <property type="match status" value="1"/>
</dbReference>
<dbReference type="STRING" id="1544416.Cocul_01280"/>
<dbReference type="PATRIC" id="fig|1544416.3.peg.1286"/>
<reference evidence="3 4" key="1">
    <citation type="submission" date="2015-10" db="EMBL/GenBank/DDBJ databases">
        <title>Corynebacteirum lowii and Corynebacterium oculi species nova, derived from human clinical disease and and emended description of Corynebacterium mastiditis.</title>
        <authorList>
            <person name="Bernard K."/>
            <person name="Pacheco A.L."/>
            <person name="Mcdougall C."/>
            <person name="Burtx T."/>
            <person name="Weibe D."/>
            <person name="Tyler S."/>
            <person name="Olson A.B."/>
            <person name="Cnockaert M."/>
            <person name="Eguchi H."/>
            <person name="Kuwahara T."/>
            <person name="Nakayama-Imaohji H."/>
            <person name="Boudewijins M."/>
            <person name="Van Hoecke F."/>
            <person name="Bernier A.-M."/>
            <person name="Vandamme P."/>
        </authorList>
    </citation>
    <scope>NUCLEOTIDE SEQUENCE [LARGE SCALE GENOMIC DNA]</scope>
    <source>
        <strain evidence="3 4">NML 130210</strain>
    </source>
</reference>
<organism evidence="3 4">
    <name type="scientific">Corynebacterium oculi</name>
    <dbReference type="NCBI Taxonomy" id="1544416"/>
    <lineage>
        <taxon>Bacteria</taxon>
        <taxon>Bacillati</taxon>
        <taxon>Actinomycetota</taxon>
        <taxon>Actinomycetes</taxon>
        <taxon>Mycobacteriales</taxon>
        <taxon>Corynebacteriaceae</taxon>
        <taxon>Corynebacterium</taxon>
    </lineage>
</organism>
<feature type="compositionally biased region" description="Basic and acidic residues" evidence="1">
    <location>
        <begin position="540"/>
        <end position="558"/>
    </location>
</feature>
<evidence type="ECO:0000313" key="4">
    <source>
        <dbReference type="Proteomes" id="UP000050517"/>
    </source>
</evidence>
<feature type="compositionally biased region" description="Low complexity" evidence="1">
    <location>
        <begin position="251"/>
        <end position="265"/>
    </location>
</feature>
<feature type="region of interest" description="Disordered" evidence="1">
    <location>
        <begin position="515"/>
        <end position="567"/>
    </location>
</feature>